<dbReference type="EMBL" id="WIXE01024764">
    <property type="protein sequence ID" value="KAK5965309.1"/>
    <property type="molecule type" value="Genomic_DNA"/>
</dbReference>
<sequence>MLELLMHLFCIFGSILAINACTQKREGKREDHMPIPKMQAQTSITTTSSTTHTDNHSKDKALRKIGNKESNKQEKSAKAVEKTQRTIIEKNEAKRCEETTNKKSEQKEKKADNQKKEQIMKTEATQAEPSKENNAREAIKSPAVFSYKVSPVLKSPIESERAENVQKTLALLAAAEQMAMEKGDYDNFGPPVKPTKKT</sequence>
<proteinExistence type="predicted"/>
<evidence type="ECO:0000313" key="4">
    <source>
        <dbReference type="Proteomes" id="UP001331761"/>
    </source>
</evidence>
<protein>
    <submittedName>
        <fullName evidence="3">Uncharacterized protein</fullName>
    </submittedName>
</protein>
<evidence type="ECO:0000256" key="1">
    <source>
        <dbReference type="SAM" id="MobiDB-lite"/>
    </source>
</evidence>
<feature type="chain" id="PRO_5042927386" evidence="2">
    <location>
        <begin position="18"/>
        <end position="198"/>
    </location>
</feature>
<feature type="signal peptide" evidence="2">
    <location>
        <begin position="1"/>
        <end position="17"/>
    </location>
</feature>
<evidence type="ECO:0000256" key="2">
    <source>
        <dbReference type="SAM" id="SignalP"/>
    </source>
</evidence>
<comment type="caution">
    <text evidence="3">The sequence shown here is derived from an EMBL/GenBank/DDBJ whole genome shotgun (WGS) entry which is preliminary data.</text>
</comment>
<feature type="region of interest" description="Disordered" evidence="1">
    <location>
        <begin position="40"/>
        <end position="138"/>
    </location>
</feature>
<dbReference type="Proteomes" id="UP001331761">
    <property type="component" value="Unassembled WGS sequence"/>
</dbReference>
<keyword evidence="2" id="KW-0732">Signal</keyword>
<dbReference type="AlphaFoldDB" id="A0AAN8I905"/>
<name>A0AAN8I905_TRICO</name>
<accession>A0AAN8I905</accession>
<feature type="compositionally biased region" description="Basic and acidic residues" evidence="1">
    <location>
        <begin position="53"/>
        <end position="120"/>
    </location>
</feature>
<organism evidence="3 4">
    <name type="scientific">Trichostrongylus colubriformis</name>
    <name type="common">Black scour worm</name>
    <dbReference type="NCBI Taxonomy" id="6319"/>
    <lineage>
        <taxon>Eukaryota</taxon>
        <taxon>Metazoa</taxon>
        <taxon>Ecdysozoa</taxon>
        <taxon>Nematoda</taxon>
        <taxon>Chromadorea</taxon>
        <taxon>Rhabditida</taxon>
        <taxon>Rhabditina</taxon>
        <taxon>Rhabditomorpha</taxon>
        <taxon>Strongyloidea</taxon>
        <taxon>Trichostrongylidae</taxon>
        <taxon>Trichostrongylus</taxon>
    </lineage>
</organism>
<gene>
    <name evidence="3" type="ORF">GCK32_016859</name>
</gene>
<keyword evidence="4" id="KW-1185">Reference proteome</keyword>
<reference evidence="3 4" key="1">
    <citation type="submission" date="2019-10" db="EMBL/GenBank/DDBJ databases">
        <title>Assembly and Annotation for the nematode Trichostrongylus colubriformis.</title>
        <authorList>
            <person name="Martin J."/>
        </authorList>
    </citation>
    <scope>NUCLEOTIDE SEQUENCE [LARGE SCALE GENOMIC DNA]</scope>
    <source>
        <strain evidence="3">G859</strain>
        <tissue evidence="3">Whole worm</tissue>
    </source>
</reference>
<feature type="compositionally biased region" description="Low complexity" evidence="1">
    <location>
        <begin position="42"/>
        <end position="52"/>
    </location>
</feature>
<evidence type="ECO:0000313" key="3">
    <source>
        <dbReference type="EMBL" id="KAK5965309.1"/>
    </source>
</evidence>
<feature type="compositionally biased region" description="Basic and acidic residues" evidence="1">
    <location>
        <begin position="129"/>
        <end position="138"/>
    </location>
</feature>